<dbReference type="InterPro" id="IPR036388">
    <property type="entry name" value="WH-like_DNA-bd_sf"/>
</dbReference>
<dbReference type="InterPro" id="IPR011711">
    <property type="entry name" value="GntR_C"/>
</dbReference>
<feature type="region of interest" description="Disordered" evidence="4">
    <location>
        <begin position="246"/>
        <end position="288"/>
    </location>
</feature>
<evidence type="ECO:0000256" key="4">
    <source>
        <dbReference type="SAM" id="MobiDB-lite"/>
    </source>
</evidence>
<feature type="region of interest" description="Disordered" evidence="4">
    <location>
        <begin position="1"/>
        <end position="26"/>
    </location>
</feature>
<keyword evidence="1" id="KW-0805">Transcription regulation</keyword>
<dbReference type="SUPFAM" id="SSF46785">
    <property type="entry name" value="Winged helix' DNA-binding domain"/>
    <property type="match status" value="1"/>
</dbReference>
<dbReference type="Pfam" id="PF07729">
    <property type="entry name" value="FCD"/>
    <property type="match status" value="1"/>
</dbReference>
<evidence type="ECO:0000256" key="2">
    <source>
        <dbReference type="ARBA" id="ARBA00023125"/>
    </source>
</evidence>
<sequence length="288" mass="31551">MVLPTSMPQRARPVASGSRAANRPRTVPEQIADEFGARVIEGTVVAGHRITEQEVALRFGVSRAPAREALRLLERRGLIEILPRRGTYVRAVSTNAIAELFNVRIALAGYAARAMAQARPDGHVGALEHRLADMRAMARRSDADPREFARAYSRAIGSIAKGSGNDALAAVMRDLANHTAWTTVWRHTLDFATPRRRDAVCRRIGRVVQAIAAGDGEGAESELRVALEDTRDTALGALTQLRGDALDERHRVRTQATDSDPRHDHKEETRHELAGRNRRPGKAPPTGP</sequence>
<dbReference type="Gene3D" id="1.20.120.530">
    <property type="entry name" value="GntR ligand-binding domain-like"/>
    <property type="match status" value="1"/>
</dbReference>
<dbReference type="GO" id="GO:0003677">
    <property type="term" value="F:DNA binding"/>
    <property type="evidence" value="ECO:0007669"/>
    <property type="project" value="UniProtKB-KW"/>
</dbReference>
<dbReference type="GO" id="GO:0003700">
    <property type="term" value="F:DNA-binding transcription factor activity"/>
    <property type="evidence" value="ECO:0007669"/>
    <property type="project" value="InterPro"/>
</dbReference>
<comment type="caution">
    <text evidence="6">The sequence shown here is derived from an EMBL/GenBank/DDBJ whole genome shotgun (WGS) entry which is preliminary data.</text>
</comment>
<dbReference type="InterPro" id="IPR000524">
    <property type="entry name" value="Tscrpt_reg_HTH_GntR"/>
</dbReference>
<dbReference type="Proteomes" id="UP000318405">
    <property type="component" value="Unassembled WGS sequence"/>
</dbReference>
<organism evidence="6 7">
    <name type="scientific">Verticiella sediminum</name>
    <dbReference type="NCBI Taxonomy" id="1247510"/>
    <lineage>
        <taxon>Bacteria</taxon>
        <taxon>Pseudomonadati</taxon>
        <taxon>Pseudomonadota</taxon>
        <taxon>Betaproteobacteria</taxon>
        <taxon>Burkholderiales</taxon>
        <taxon>Alcaligenaceae</taxon>
        <taxon>Verticiella</taxon>
    </lineage>
</organism>
<reference evidence="6 7" key="1">
    <citation type="submission" date="2019-07" db="EMBL/GenBank/DDBJ databases">
        <title>Qingshengfaniella alkalisoli gen. nov., sp. nov., isolated from saline soil.</title>
        <authorList>
            <person name="Xu L."/>
            <person name="Huang X.-X."/>
            <person name="Sun J.-Q."/>
        </authorList>
    </citation>
    <scope>NUCLEOTIDE SEQUENCE [LARGE SCALE GENOMIC DNA]</scope>
    <source>
        <strain evidence="6 7">DSM 27279</strain>
    </source>
</reference>
<dbReference type="PANTHER" id="PTHR43537">
    <property type="entry name" value="TRANSCRIPTIONAL REGULATOR, GNTR FAMILY"/>
    <property type="match status" value="1"/>
</dbReference>
<dbReference type="EMBL" id="VLTJ01000032">
    <property type="protein sequence ID" value="TSH91901.1"/>
    <property type="molecule type" value="Genomic_DNA"/>
</dbReference>
<evidence type="ECO:0000259" key="5">
    <source>
        <dbReference type="PROSITE" id="PS50949"/>
    </source>
</evidence>
<dbReference type="PRINTS" id="PR00035">
    <property type="entry name" value="HTHGNTR"/>
</dbReference>
<dbReference type="InterPro" id="IPR036390">
    <property type="entry name" value="WH_DNA-bd_sf"/>
</dbReference>
<dbReference type="AlphaFoldDB" id="A0A556AG94"/>
<accession>A0A556AG94</accession>
<dbReference type="SMART" id="SM00895">
    <property type="entry name" value="FCD"/>
    <property type="match status" value="1"/>
</dbReference>
<feature type="compositionally biased region" description="Basic and acidic residues" evidence="4">
    <location>
        <begin position="259"/>
        <end position="275"/>
    </location>
</feature>
<dbReference type="SUPFAM" id="SSF48008">
    <property type="entry name" value="GntR ligand-binding domain-like"/>
    <property type="match status" value="1"/>
</dbReference>
<dbReference type="Gene3D" id="1.10.10.10">
    <property type="entry name" value="Winged helix-like DNA-binding domain superfamily/Winged helix DNA-binding domain"/>
    <property type="match status" value="1"/>
</dbReference>
<dbReference type="SMART" id="SM00345">
    <property type="entry name" value="HTH_GNTR"/>
    <property type="match status" value="1"/>
</dbReference>
<proteinExistence type="predicted"/>
<keyword evidence="7" id="KW-1185">Reference proteome</keyword>
<protein>
    <submittedName>
        <fullName evidence="6">GntR family transcriptional regulator</fullName>
    </submittedName>
</protein>
<evidence type="ECO:0000313" key="7">
    <source>
        <dbReference type="Proteomes" id="UP000318405"/>
    </source>
</evidence>
<name>A0A556AG94_9BURK</name>
<keyword evidence="2" id="KW-0238">DNA-binding</keyword>
<dbReference type="PANTHER" id="PTHR43537:SF5">
    <property type="entry name" value="UXU OPERON TRANSCRIPTIONAL REGULATOR"/>
    <property type="match status" value="1"/>
</dbReference>
<evidence type="ECO:0000256" key="1">
    <source>
        <dbReference type="ARBA" id="ARBA00023015"/>
    </source>
</evidence>
<keyword evidence="3" id="KW-0804">Transcription</keyword>
<dbReference type="RefSeq" id="WP_143949627.1">
    <property type="nucleotide sequence ID" value="NZ_BAABMB010000001.1"/>
</dbReference>
<evidence type="ECO:0000313" key="6">
    <source>
        <dbReference type="EMBL" id="TSH91901.1"/>
    </source>
</evidence>
<gene>
    <name evidence="6" type="ORF">FOZ76_17740</name>
</gene>
<feature type="domain" description="HTH gntR-type" evidence="5">
    <location>
        <begin position="25"/>
        <end position="92"/>
    </location>
</feature>
<evidence type="ECO:0000256" key="3">
    <source>
        <dbReference type="ARBA" id="ARBA00023163"/>
    </source>
</evidence>
<dbReference type="InterPro" id="IPR008920">
    <property type="entry name" value="TF_FadR/GntR_C"/>
</dbReference>
<dbReference type="CDD" id="cd07377">
    <property type="entry name" value="WHTH_GntR"/>
    <property type="match status" value="1"/>
</dbReference>
<dbReference type="PROSITE" id="PS50949">
    <property type="entry name" value="HTH_GNTR"/>
    <property type="match status" value="1"/>
</dbReference>
<dbReference type="Pfam" id="PF00392">
    <property type="entry name" value="GntR"/>
    <property type="match status" value="1"/>
</dbReference>